<comment type="caution">
    <text evidence="2">The sequence shown here is derived from an EMBL/GenBank/DDBJ whole genome shotgun (WGS) entry which is preliminary data.</text>
</comment>
<sequence>MRYIVIGLGYFGSSLSIRLTEMGHEVIAVDRDMQKVEFYKDQVTHTVCLDASDFQSLSTLPTAETDVVLVGIGEDLGASVMATAIFKQLQVKRLICRAISPLHQTVLEAIGVDQIIRPEQESAERLAKKLEMRGVIDSFDLAEDYNIIEATVPERYVGLTIAQSDFRARYQVNVLTILRNKESRNIFGRSQPKPTVLGVVSGDTVFEAGDILVVFGKIQDIDRLLHER</sequence>
<dbReference type="AlphaFoldDB" id="A0A839GLI5"/>
<evidence type="ECO:0000313" key="3">
    <source>
        <dbReference type="Proteomes" id="UP000563094"/>
    </source>
</evidence>
<protein>
    <submittedName>
        <fullName evidence="2">Trk system potassium uptake protein TrkA</fullName>
    </submittedName>
</protein>
<accession>A0A839GLI5</accession>
<keyword evidence="3" id="KW-1185">Reference proteome</keyword>
<reference evidence="2 3" key="1">
    <citation type="submission" date="2020-08" db="EMBL/GenBank/DDBJ databases">
        <title>Genomic Encyclopedia of Type Strains, Phase IV (KMG-IV): sequencing the most valuable type-strain genomes for metagenomic binning, comparative biology and taxonomic classification.</title>
        <authorList>
            <person name="Goeker M."/>
        </authorList>
    </citation>
    <scope>NUCLEOTIDE SEQUENCE [LARGE SCALE GENOMIC DNA]</scope>
    <source>
        <strain evidence="2 3">DSM 29854</strain>
    </source>
</reference>
<dbReference type="InterPro" id="IPR003148">
    <property type="entry name" value="RCK_N"/>
</dbReference>
<name>A0A839GLI5_9BACT</name>
<dbReference type="RefSeq" id="WP_066833460.1">
    <property type="nucleotide sequence ID" value="NZ_JACJIQ010000003.1"/>
</dbReference>
<dbReference type="PROSITE" id="PS51202">
    <property type="entry name" value="RCK_C"/>
    <property type="match status" value="1"/>
</dbReference>
<evidence type="ECO:0000259" key="1">
    <source>
        <dbReference type="PROSITE" id="PS51202"/>
    </source>
</evidence>
<dbReference type="EMBL" id="JACJIQ010000003">
    <property type="protein sequence ID" value="MBA9076445.1"/>
    <property type="molecule type" value="Genomic_DNA"/>
</dbReference>
<dbReference type="Gene3D" id="3.30.70.1450">
    <property type="entry name" value="Regulator of K+ conductance, C-terminal domain"/>
    <property type="match status" value="1"/>
</dbReference>
<dbReference type="InterPro" id="IPR036721">
    <property type="entry name" value="RCK_C_sf"/>
</dbReference>
<dbReference type="GO" id="GO:0006813">
    <property type="term" value="P:potassium ion transport"/>
    <property type="evidence" value="ECO:0007669"/>
    <property type="project" value="InterPro"/>
</dbReference>
<dbReference type="SUPFAM" id="SSF116726">
    <property type="entry name" value="TrkA C-terminal domain-like"/>
    <property type="match status" value="1"/>
</dbReference>
<proteinExistence type="predicted"/>
<dbReference type="GO" id="GO:0008324">
    <property type="term" value="F:monoatomic cation transmembrane transporter activity"/>
    <property type="evidence" value="ECO:0007669"/>
    <property type="project" value="InterPro"/>
</dbReference>
<organism evidence="2 3">
    <name type="scientific">Rufibacter quisquiliarum</name>
    <dbReference type="NCBI Taxonomy" id="1549639"/>
    <lineage>
        <taxon>Bacteria</taxon>
        <taxon>Pseudomonadati</taxon>
        <taxon>Bacteroidota</taxon>
        <taxon>Cytophagia</taxon>
        <taxon>Cytophagales</taxon>
        <taxon>Hymenobacteraceae</taxon>
        <taxon>Rufibacter</taxon>
    </lineage>
</organism>
<dbReference type="InterPro" id="IPR050721">
    <property type="entry name" value="Trk_Ktr_HKT_K-transport"/>
</dbReference>
<dbReference type="Gene3D" id="3.40.50.720">
    <property type="entry name" value="NAD(P)-binding Rossmann-like Domain"/>
    <property type="match status" value="1"/>
</dbReference>
<dbReference type="PANTHER" id="PTHR43833">
    <property type="entry name" value="POTASSIUM CHANNEL PROTEIN 2-RELATED-RELATED"/>
    <property type="match status" value="1"/>
</dbReference>
<dbReference type="InterPro" id="IPR006037">
    <property type="entry name" value="RCK_C"/>
</dbReference>
<dbReference type="PANTHER" id="PTHR43833:SF7">
    <property type="entry name" value="KTR SYSTEM POTASSIUM UPTAKE PROTEIN C"/>
    <property type="match status" value="1"/>
</dbReference>
<evidence type="ECO:0000313" key="2">
    <source>
        <dbReference type="EMBL" id="MBA9076445.1"/>
    </source>
</evidence>
<gene>
    <name evidence="2" type="ORF">FHS90_001149</name>
</gene>
<dbReference type="SUPFAM" id="SSF51735">
    <property type="entry name" value="NAD(P)-binding Rossmann-fold domains"/>
    <property type="match status" value="1"/>
</dbReference>
<feature type="domain" description="RCK C-terminal" evidence="1">
    <location>
        <begin position="134"/>
        <end position="228"/>
    </location>
</feature>
<dbReference type="Proteomes" id="UP000563094">
    <property type="component" value="Unassembled WGS sequence"/>
</dbReference>
<dbReference type="InterPro" id="IPR036291">
    <property type="entry name" value="NAD(P)-bd_dom_sf"/>
</dbReference>
<dbReference type="Pfam" id="PF02254">
    <property type="entry name" value="TrkA_N"/>
    <property type="match status" value="1"/>
</dbReference>